<comment type="caution">
    <text evidence="1">The sequence shown here is derived from an EMBL/GenBank/DDBJ whole genome shotgun (WGS) entry which is preliminary data.</text>
</comment>
<dbReference type="Proteomes" id="UP001204772">
    <property type="component" value="Unassembled WGS sequence"/>
</dbReference>
<organism evidence="1 2">
    <name type="scientific">Runella salmonicolor</name>
    <dbReference type="NCBI Taxonomy" id="2950278"/>
    <lineage>
        <taxon>Bacteria</taxon>
        <taxon>Pseudomonadati</taxon>
        <taxon>Bacteroidota</taxon>
        <taxon>Cytophagia</taxon>
        <taxon>Cytophagales</taxon>
        <taxon>Spirosomataceae</taxon>
        <taxon>Runella</taxon>
    </lineage>
</organism>
<evidence type="ECO:0000313" key="1">
    <source>
        <dbReference type="EMBL" id="MCP1382709.1"/>
    </source>
</evidence>
<protein>
    <submittedName>
        <fullName evidence="1">Uncharacterized protein</fullName>
    </submittedName>
</protein>
<dbReference type="EMBL" id="JAMZEL010000003">
    <property type="protein sequence ID" value="MCP1382709.1"/>
    <property type="molecule type" value="Genomic_DNA"/>
</dbReference>
<name>A0ABT1FLS3_9BACT</name>
<sequence>MNKPHYQYQTSADGQYYFFESIGKNTIPKVVGYILRDEKSQLVELVFGDLIDNQRIDVMAVSDNQDLELVITTVIDTLADYLERFPEKTVYFQGSTPSRTRLYRAAIAKSLSQIEHLYEVFGVLPNDQLETFNKSHHYQAYIIRKKYEI</sequence>
<reference evidence="1 2" key="1">
    <citation type="submission" date="2022-06" db="EMBL/GenBank/DDBJ databases">
        <title>Runella sp. S5 genome sequencing.</title>
        <authorList>
            <person name="Park S."/>
        </authorList>
    </citation>
    <scope>NUCLEOTIDE SEQUENCE [LARGE SCALE GENOMIC DNA]</scope>
    <source>
        <strain evidence="1 2">S5</strain>
    </source>
</reference>
<dbReference type="Pfam" id="PF22028">
    <property type="entry name" value="DUF6934"/>
    <property type="match status" value="1"/>
</dbReference>
<dbReference type="InterPro" id="IPR053865">
    <property type="entry name" value="DUF6934"/>
</dbReference>
<keyword evidence="2" id="KW-1185">Reference proteome</keyword>
<accession>A0ABT1FLS3</accession>
<gene>
    <name evidence="1" type="ORF">NCI00_09760</name>
</gene>
<dbReference type="RefSeq" id="WP_253526969.1">
    <property type="nucleotide sequence ID" value="NZ_JAMZEL010000003.1"/>
</dbReference>
<evidence type="ECO:0000313" key="2">
    <source>
        <dbReference type="Proteomes" id="UP001204772"/>
    </source>
</evidence>
<proteinExistence type="predicted"/>